<dbReference type="Pfam" id="PF13098">
    <property type="entry name" value="Thioredoxin_2"/>
    <property type="match status" value="1"/>
</dbReference>
<dbReference type="InterPro" id="IPR036249">
    <property type="entry name" value="Thioredoxin-like_sf"/>
</dbReference>
<dbReference type="NCBIfam" id="NF008657">
    <property type="entry name" value="PRK11657.1"/>
    <property type="match status" value="1"/>
</dbReference>
<evidence type="ECO:0000313" key="3">
    <source>
        <dbReference type="EMBL" id="RUO18998.1"/>
    </source>
</evidence>
<dbReference type="InterPro" id="IPR009094">
    <property type="entry name" value="DiS-bond_isomerase_DsbC/G_N_sf"/>
</dbReference>
<keyword evidence="4" id="KW-1185">Reference proteome</keyword>
<dbReference type="AlphaFoldDB" id="A0A432VRQ7"/>
<accession>A0A432VRQ7</accession>
<comment type="similarity">
    <text evidence="1">Belongs to the thioredoxin family. DsbC subfamily.</text>
</comment>
<feature type="signal peptide" evidence="1">
    <location>
        <begin position="1"/>
        <end position="23"/>
    </location>
</feature>
<comment type="subcellular location">
    <subcellularLocation>
        <location evidence="1">Periplasm</location>
    </subcellularLocation>
</comment>
<dbReference type="PANTHER" id="PTHR35272:SF4">
    <property type="entry name" value="THIOL:DISULFIDE INTERCHANGE PROTEIN DSBG"/>
    <property type="match status" value="1"/>
</dbReference>
<organism evidence="3 4">
    <name type="scientific">Aliidiomarina iranensis</name>
    <dbReference type="NCBI Taxonomy" id="1434071"/>
    <lineage>
        <taxon>Bacteria</taxon>
        <taxon>Pseudomonadati</taxon>
        <taxon>Pseudomonadota</taxon>
        <taxon>Gammaproteobacteria</taxon>
        <taxon>Alteromonadales</taxon>
        <taxon>Idiomarinaceae</taxon>
        <taxon>Aliidiomarina</taxon>
    </lineage>
</organism>
<dbReference type="Gene3D" id="3.10.450.70">
    <property type="entry name" value="Disulphide bond isomerase, DsbC/G, N-terminal"/>
    <property type="match status" value="1"/>
</dbReference>
<dbReference type="SUPFAM" id="SSF52833">
    <property type="entry name" value="Thioredoxin-like"/>
    <property type="match status" value="1"/>
</dbReference>
<proteinExistence type="inferred from homology"/>
<evidence type="ECO:0000256" key="1">
    <source>
        <dbReference type="RuleBase" id="RU364038"/>
    </source>
</evidence>
<gene>
    <name evidence="3" type="ORF">CWE08_10590</name>
</gene>
<dbReference type="InterPro" id="IPR033954">
    <property type="entry name" value="DiS-bond_Isoase_DsbC/G"/>
</dbReference>
<sequence length="258" mass="28527">MQYWKLLALAVVAYALANSNVQANTEELPAPIQTLAEQGLTIVDQFPAPGGLTGYAAEFQGQAIALYLTADGEHVVVGNMLDSDGRDVAADSLYDLVTGPAMERAWAQMENATLLQDGDKDAPRVIYTMTDPNCPYCHRFREAAEPWIAAGQVQLRHLMVGIIREESRAQAAAIMGSPNPAQALQEHISRRERGGIETVARFVRIGEPIIRENHRVMQRLNLTSTPIIYFRDGNNHVQMVRGMPQPQQLEAIFGPRPR</sequence>
<dbReference type="Gene3D" id="3.40.30.10">
    <property type="entry name" value="Glutaredoxin"/>
    <property type="match status" value="1"/>
</dbReference>
<dbReference type="GO" id="GO:0042597">
    <property type="term" value="C:periplasmic space"/>
    <property type="evidence" value="ECO:0007669"/>
    <property type="project" value="UniProtKB-SubCell"/>
</dbReference>
<reference evidence="4" key="1">
    <citation type="journal article" date="2018" name="Front. Microbiol.">
        <title>Genome-Based Analysis Reveals the Taxonomy and Diversity of the Family Idiomarinaceae.</title>
        <authorList>
            <person name="Liu Y."/>
            <person name="Lai Q."/>
            <person name="Shao Z."/>
        </authorList>
    </citation>
    <scope>NUCLEOTIDE SEQUENCE [LARGE SCALE GENOMIC DNA]</scope>
    <source>
        <strain evidence="4">GBPy7</strain>
    </source>
</reference>
<evidence type="ECO:0000313" key="4">
    <source>
        <dbReference type="Proteomes" id="UP000288395"/>
    </source>
</evidence>
<feature type="domain" description="Thioredoxin-like fold" evidence="2">
    <location>
        <begin position="122"/>
        <end position="252"/>
    </location>
</feature>
<comment type="function">
    <text evidence="1">Required for disulfide bond formation in some periplasmic proteins. Acts by transferring its disulfide bond to other proteins and is reduced in the process.</text>
</comment>
<dbReference type="SUPFAM" id="SSF54423">
    <property type="entry name" value="DsbC/DsbG N-terminal domain-like"/>
    <property type="match status" value="1"/>
</dbReference>
<keyword evidence="1" id="KW-0676">Redox-active center</keyword>
<keyword evidence="1" id="KW-0732">Signal</keyword>
<keyword evidence="1" id="KW-0574">Periplasm</keyword>
<dbReference type="PANTHER" id="PTHR35272">
    <property type="entry name" value="THIOL:DISULFIDE INTERCHANGE PROTEIN DSBC-RELATED"/>
    <property type="match status" value="1"/>
</dbReference>
<dbReference type="InterPro" id="IPR051470">
    <property type="entry name" value="Thiol:disulfide_interchange"/>
</dbReference>
<feature type="chain" id="PRO_5018815435" description="Thiol:disulfide interchange protein" evidence="1">
    <location>
        <begin position="24"/>
        <end position="258"/>
    </location>
</feature>
<dbReference type="EMBL" id="PIPJ01000009">
    <property type="protein sequence ID" value="RUO18998.1"/>
    <property type="molecule type" value="Genomic_DNA"/>
</dbReference>
<dbReference type="InterPro" id="IPR012336">
    <property type="entry name" value="Thioredoxin-like_fold"/>
</dbReference>
<dbReference type="RefSeq" id="WP_126768092.1">
    <property type="nucleotide sequence ID" value="NZ_PIPJ01000009.1"/>
</dbReference>
<dbReference type="CDD" id="cd03020">
    <property type="entry name" value="DsbA_DsbC_DsbG"/>
    <property type="match status" value="1"/>
</dbReference>
<name>A0A432VRQ7_9GAMM</name>
<dbReference type="OrthoDB" id="9780340at2"/>
<evidence type="ECO:0000259" key="2">
    <source>
        <dbReference type="Pfam" id="PF13098"/>
    </source>
</evidence>
<comment type="caution">
    <text evidence="3">The sequence shown here is derived from an EMBL/GenBank/DDBJ whole genome shotgun (WGS) entry which is preliminary data.</text>
</comment>
<protein>
    <recommendedName>
        <fullName evidence="1">Thiol:disulfide interchange protein</fullName>
    </recommendedName>
</protein>
<dbReference type="Proteomes" id="UP000288395">
    <property type="component" value="Unassembled WGS sequence"/>
</dbReference>